<evidence type="ECO:0000313" key="8">
    <source>
        <dbReference type="EMBL" id="KAF5732022.1"/>
    </source>
</evidence>
<evidence type="ECO:0000256" key="4">
    <source>
        <dbReference type="ARBA" id="ARBA00023163"/>
    </source>
</evidence>
<dbReference type="PROSITE" id="PS51005">
    <property type="entry name" value="NAC"/>
    <property type="match status" value="1"/>
</dbReference>
<dbReference type="AlphaFoldDB" id="A0A7J7CD40"/>
<evidence type="ECO:0000256" key="6">
    <source>
        <dbReference type="SAM" id="Phobius"/>
    </source>
</evidence>
<keyword evidence="6" id="KW-1133">Transmembrane helix</keyword>
<keyword evidence="4" id="KW-0804">Transcription</keyword>
<keyword evidence="6" id="KW-0812">Transmembrane</keyword>
<gene>
    <name evidence="8" type="ORF">HS088_TW18G00710</name>
</gene>
<dbReference type="GO" id="GO:0005634">
    <property type="term" value="C:nucleus"/>
    <property type="evidence" value="ECO:0007669"/>
    <property type="project" value="UniProtKB-SubCell"/>
</dbReference>
<dbReference type="EMBL" id="JAAARO010000018">
    <property type="protein sequence ID" value="KAF5732022.1"/>
    <property type="molecule type" value="Genomic_DNA"/>
</dbReference>
<dbReference type="PANTHER" id="PTHR31989">
    <property type="entry name" value="NAC DOMAIN-CONTAINING PROTEIN 82-RELATED"/>
    <property type="match status" value="1"/>
</dbReference>
<evidence type="ECO:0000313" key="9">
    <source>
        <dbReference type="Proteomes" id="UP000593562"/>
    </source>
</evidence>
<reference evidence="8 9" key="1">
    <citation type="journal article" date="2020" name="Nat. Commun.">
        <title>Genome of Tripterygium wilfordii and identification of cytochrome P450 involved in triptolide biosynthesis.</title>
        <authorList>
            <person name="Tu L."/>
            <person name="Su P."/>
            <person name="Zhang Z."/>
            <person name="Gao L."/>
            <person name="Wang J."/>
            <person name="Hu T."/>
            <person name="Zhou J."/>
            <person name="Zhang Y."/>
            <person name="Zhao Y."/>
            <person name="Liu Y."/>
            <person name="Song Y."/>
            <person name="Tong Y."/>
            <person name="Lu Y."/>
            <person name="Yang J."/>
            <person name="Xu C."/>
            <person name="Jia M."/>
            <person name="Peters R.J."/>
            <person name="Huang L."/>
            <person name="Gao W."/>
        </authorList>
    </citation>
    <scope>NUCLEOTIDE SEQUENCE [LARGE SCALE GENOMIC DNA]</scope>
    <source>
        <strain evidence="9">cv. XIE 37</strain>
        <tissue evidence="8">Leaf</tissue>
    </source>
</reference>
<feature type="transmembrane region" description="Helical" evidence="6">
    <location>
        <begin position="183"/>
        <end position="204"/>
    </location>
</feature>
<dbReference type="GO" id="GO:0006355">
    <property type="term" value="P:regulation of DNA-templated transcription"/>
    <property type="evidence" value="ECO:0007669"/>
    <property type="project" value="InterPro"/>
</dbReference>
<evidence type="ECO:0000256" key="3">
    <source>
        <dbReference type="ARBA" id="ARBA00023125"/>
    </source>
</evidence>
<dbReference type="Pfam" id="PF02365">
    <property type="entry name" value="NAM"/>
    <property type="match status" value="2"/>
</dbReference>
<dbReference type="InParanoid" id="A0A7J7CD40"/>
<sequence>MITNQQSCLITSAKDMDQPGHRYNPTKEEILDYYLPHKVRGNHSQVYEIAEIDNILKYEPWDLPGKLHAYMGPIRLFLFFIFFSRISEIYVNLISSNCVGLVAIPPSKRKWHFFSPRNRGRTKRQTKAGFWKVTGRSLVLKNIANQVIIKRYLVFYTGGSSKQEWTNWAMHEYYLKPSDSNEVSYVILSFSFFSNFFGVLWSIWSITGR</sequence>
<keyword evidence="9" id="KW-1185">Reference proteome</keyword>
<dbReference type="Gene3D" id="2.170.150.80">
    <property type="entry name" value="NAC domain"/>
    <property type="match status" value="1"/>
</dbReference>
<keyword evidence="3" id="KW-0238">DNA-binding</keyword>
<organism evidence="8 9">
    <name type="scientific">Tripterygium wilfordii</name>
    <name type="common">Thunder God vine</name>
    <dbReference type="NCBI Taxonomy" id="458696"/>
    <lineage>
        <taxon>Eukaryota</taxon>
        <taxon>Viridiplantae</taxon>
        <taxon>Streptophyta</taxon>
        <taxon>Embryophyta</taxon>
        <taxon>Tracheophyta</taxon>
        <taxon>Spermatophyta</taxon>
        <taxon>Magnoliopsida</taxon>
        <taxon>eudicotyledons</taxon>
        <taxon>Gunneridae</taxon>
        <taxon>Pentapetalae</taxon>
        <taxon>rosids</taxon>
        <taxon>fabids</taxon>
        <taxon>Celastrales</taxon>
        <taxon>Celastraceae</taxon>
        <taxon>Tripterygium</taxon>
    </lineage>
</organism>
<keyword evidence="5" id="KW-0539">Nucleus</keyword>
<name>A0A7J7CD40_TRIWF</name>
<keyword evidence="2" id="KW-0805">Transcription regulation</keyword>
<evidence type="ECO:0000256" key="2">
    <source>
        <dbReference type="ARBA" id="ARBA00023015"/>
    </source>
</evidence>
<keyword evidence="6" id="KW-0472">Membrane</keyword>
<evidence type="ECO:0000256" key="1">
    <source>
        <dbReference type="ARBA" id="ARBA00004123"/>
    </source>
</evidence>
<comment type="caution">
    <text evidence="8">The sequence shown here is derived from an EMBL/GenBank/DDBJ whole genome shotgun (WGS) entry which is preliminary data.</text>
</comment>
<evidence type="ECO:0000259" key="7">
    <source>
        <dbReference type="PROSITE" id="PS51005"/>
    </source>
</evidence>
<proteinExistence type="predicted"/>
<feature type="domain" description="NAC" evidence="7">
    <location>
        <begin position="17"/>
        <end position="194"/>
    </location>
</feature>
<dbReference type="Proteomes" id="UP000593562">
    <property type="component" value="Unassembled WGS sequence"/>
</dbReference>
<accession>A0A7J7CD40</accession>
<dbReference type="InterPro" id="IPR036093">
    <property type="entry name" value="NAC_dom_sf"/>
</dbReference>
<dbReference type="GO" id="GO:0003677">
    <property type="term" value="F:DNA binding"/>
    <property type="evidence" value="ECO:0007669"/>
    <property type="project" value="UniProtKB-KW"/>
</dbReference>
<evidence type="ECO:0000256" key="5">
    <source>
        <dbReference type="ARBA" id="ARBA00023242"/>
    </source>
</evidence>
<protein>
    <recommendedName>
        <fullName evidence="7">NAC domain-containing protein</fullName>
    </recommendedName>
</protein>
<dbReference type="SUPFAM" id="SSF101941">
    <property type="entry name" value="NAC domain"/>
    <property type="match status" value="2"/>
</dbReference>
<dbReference type="InterPro" id="IPR003441">
    <property type="entry name" value="NAC-dom"/>
</dbReference>
<comment type="subcellular location">
    <subcellularLocation>
        <location evidence="1">Nucleus</location>
    </subcellularLocation>
</comment>